<sequence>MSTQTQHLSFVNSRKYYLDWLRVIAFASLIFYHIGMLYSENWGFHFKSNYTSQYVEYLMLVFSPWRMLLIWFISGVALRFMIDKVSSFKSWLHFTLYRSIFLLLPLLVGLWLIVPLQLFAEMSQHGVIDISYWQFYLAFIETNNTLFINYQSGVWPNVDVNHLWYLRSLWQFMLIIIVLTLFARLPFIVPLKTFVKGGISFGFLITLLTIATLFTSHYLTGDSIRETNGLILLLAGYILAKNTYFWNCLGKNLVLLALSFAVLFVLIILSYQKVFTLPHFILSGSYNIQRVVGVFFVLALAHRFLNFNTYYLKQLNVWVFPFYLLHQSILIILCFLLQPLSLGAVVEPFIIITGTLSFCGVITWGITRIDVLGPLLVVAIKREYSPSVKMLGYTVTLIFITPLAYKLII</sequence>
<keyword evidence="1" id="KW-0812">Transmembrane</keyword>
<gene>
    <name evidence="3" type="ORF">B0W48_08400</name>
</gene>
<feature type="transmembrane region" description="Helical" evidence="1">
    <location>
        <begin position="169"/>
        <end position="187"/>
    </location>
</feature>
<feature type="transmembrane region" description="Helical" evidence="1">
    <location>
        <begin position="390"/>
        <end position="408"/>
    </location>
</feature>
<accession>A0A1Q2GXR8</accession>
<dbReference type="STRING" id="247523.B0W48_08400"/>
<proteinExistence type="predicted"/>
<keyword evidence="1" id="KW-1133">Transmembrane helix</keyword>
<feature type="transmembrane region" description="Helical" evidence="1">
    <location>
        <begin position="286"/>
        <end position="305"/>
    </location>
</feature>
<dbReference type="KEGG" id="paln:B0W48_08400"/>
<dbReference type="EMBL" id="CP019628">
    <property type="protein sequence ID" value="AQP99810.1"/>
    <property type="molecule type" value="Genomic_DNA"/>
</dbReference>
<feature type="domain" description="Acyltransferase 3" evidence="2">
    <location>
        <begin position="16"/>
        <end position="364"/>
    </location>
</feature>
<dbReference type="Pfam" id="PF01757">
    <property type="entry name" value="Acyl_transf_3"/>
    <property type="match status" value="1"/>
</dbReference>
<feature type="transmembrane region" description="Helical" evidence="1">
    <location>
        <begin position="20"/>
        <end position="38"/>
    </location>
</feature>
<protein>
    <recommendedName>
        <fullName evidence="2">Acyltransferase 3 domain-containing protein</fullName>
    </recommendedName>
</protein>
<evidence type="ECO:0000313" key="4">
    <source>
        <dbReference type="Proteomes" id="UP000188243"/>
    </source>
</evidence>
<dbReference type="InterPro" id="IPR002656">
    <property type="entry name" value="Acyl_transf_3_dom"/>
</dbReference>
<dbReference type="Proteomes" id="UP000188243">
    <property type="component" value="Chromosome"/>
</dbReference>
<feature type="transmembrane region" description="Helical" evidence="1">
    <location>
        <begin position="94"/>
        <end position="114"/>
    </location>
</feature>
<evidence type="ECO:0000313" key="3">
    <source>
        <dbReference type="EMBL" id="AQP99810.1"/>
    </source>
</evidence>
<feature type="transmembrane region" description="Helical" evidence="1">
    <location>
        <begin position="350"/>
        <end position="378"/>
    </location>
</feature>
<dbReference type="PANTHER" id="PTHR36927">
    <property type="entry name" value="BLR4337 PROTEIN"/>
    <property type="match status" value="1"/>
</dbReference>
<feature type="transmembrane region" description="Helical" evidence="1">
    <location>
        <begin position="199"/>
        <end position="218"/>
    </location>
</feature>
<dbReference type="GO" id="GO:0016747">
    <property type="term" value="F:acyltransferase activity, transferring groups other than amino-acyl groups"/>
    <property type="evidence" value="ECO:0007669"/>
    <property type="project" value="InterPro"/>
</dbReference>
<name>A0A1Q2GXR8_9GAMM</name>
<reference evidence="3 4" key="1">
    <citation type="submission" date="2017-02" db="EMBL/GenBank/DDBJ databases">
        <title>Complete genome sequence of the cold-active Pseudoalteromonas aliena strain EH1 isolated from Arctic seawater.</title>
        <authorList>
            <person name="Kim E."/>
            <person name="Heo E."/>
            <person name="Kim H."/>
            <person name="Kim D."/>
        </authorList>
    </citation>
    <scope>NUCLEOTIDE SEQUENCE [LARGE SCALE GENOMIC DNA]</scope>
    <source>
        <strain evidence="3 4">EH1</strain>
    </source>
</reference>
<dbReference type="InterPro" id="IPR050623">
    <property type="entry name" value="Glucan_succinyl_AcylTrfase"/>
</dbReference>
<dbReference type="PANTHER" id="PTHR36927:SF3">
    <property type="entry name" value="GLUCANS BIOSYNTHESIS PROTEIN C"/>
    <property type="match status" value="1"/>
</dbReference>
<feature type="transmembrane region" description="Helical" evidence="1">
    <location>
        <begin position="253"/>
        <end position="274"/>
    </location>
</feature>
<keyword evidence="1" id="KW-0472">Membrane</keyword>
<feature type="transmembrane region" description="Helical" evidence="1">
    <location>
        <begin position="317"/>
        <end position="338"/>
    </location>
</feature>
<feature type="transmembrane region" description="Helical" evidence="1">
    <location>
        <begin position="230"/>
        <end position="246"/>
    </location>
</feature>
<feature type="transmembrane region" description="Helical" evidence="1">
    <location>
        <begin position="58"/>
        <end position="82"/>
    </location>
</feature>
<dbReference type="RefSeq" id="WP_077536553.1">
    <property type="nucleotide sequence ID" value="NZ_CP019628.1"/>
</dbReference>
<dbReference type="AlphaFoldDB" id="A0A1Q2GXR8"/>
<evidence type="ECO:0000259" key="2">
    <source>
        <dbReference type="Pfam" id="PF01757"/>
    </source>
</evidence>
<evidence type="ECO:0000256" key="1">
    <source>
        <dbReference type="SAM" id="Phobius"/>
    </source>
</evidence>
<organism evidence="3 4">
    <name type="scientific">Pseudoalteromonas aliena</name>
    <dbReference type="NCBI Taxonomy" id="247523"/>
    <lineage>
        <taxon>Bacteria</taxon>
        <taxon>Pseudomonadati</taxon>
        <taxon>Pseudomonadota</taxon>
        <taxon>Gammaproteobacteria</taxon>
        <taxon>Alteromonadales</taxon>
        <taxon>Pseudoalteromonadaceae</taxon>
        <taxon>Pseudoalteromonas</taxon>
    </lineage>
</organism>